<comment type="similarity">
    <text evidence="3">Belongs to the OST3/OST6 family.</text>
</comment>
<keyword evidence="8 9" id="KW-0472">Membrane</keyword>
<keyword evidence="4 9" id="KW-0812">Transmembrane</keyword>
<evidence type="ECO:0000256" key="3">
    <source>
        <dbReference type="ARBA" id="ARBA00009561"/>
    </source>
</evidence>
<evidence type="ECO:0000256" key="5">
    <source>
        <dbReference type="ARBA" id="ARBA00022729"/>
    </source>
</evidence>
<keyword evidence="5 10" id="KW-0732">Signal</keyword>
<evidence type="ECO:0000256" key="7">
    <source>
        <dbReference type="ARBA" id="ARBA00022989"/>
    </source>
</evidence>
<feature type="transmembrane region" description="Helical" evidence="9">
    <location>
        <begin position="267"/>
        <end position="285"/>
    </location>
</feature>
<dbReference type="GO" id="GO:0008250">
    <property type="term" value="C:oligosaccharyltransferase complex"/>
    <property type="evidence" value="ECO:0007669"/>
    <property type="project" value="TreeGrafter"/>
</dbReference>
<evidence type="ECO:0000313" key="11">
    <source>
        <dbReference type="EMBL" id="KAJ2780173.1"/>
    </source>
</evidence>
<dbReference type="CDD" id="cd02947">
    <property type="entry name" value="TRX_family"/>
    <property type="match status" value="1"/>
</dbReference>
<dbReference type="GO" id="GO:0018279">
    <property type="term" value="P:protein N-linked glycosylation via asparagine"/>
    <property type="evidence" value="ECO:0007669"/>
    <property type="project" value="TreeGrafter"/>
</dbReference>
<dbReference type="Gene3D" id="3.40.30.10">
    <property type="entry name" value="Glutaredoxin"/>
    <property type="match status" value="1"/>
</dbReference>
<organism evidence="11 12">
    <name type="scientific">Coemansia interrupta</name>
    <dbReference type="NCBI Taxonomy" id="1126814"/>
    <lineage>
        <taxon>Eukaryota</taxon>
        <taxon>Fungi</taxon>
        <taxon>Fungi incertae sedis</taxon>
        <taxon>Zoopagomycota</taxon>
        <taxon>Kickxellomycotina</taxon>
        <taxon>Kickxellomycetes</taxon>
        <taxon>Kickxellales</taxon>
        <taxon>Kickxellaceae</taxon>
        <taxon>Coemansia</taxon>
    </lineage>
</organism>
<evidence type="ECO:0000256" key="9">
    <source>
        <dbReference type="SAM" id="Phobius"/>
    </source>
</evidence>
<feature type="signal peptide" evidence="10">
    <location>
        <begin position="1"/>
        <end position="26"/>
    </location>
</feature>
<dbReference type="GO" id="GO:0016740">
    <property type="term" value="F:transferase activity"/>
    <property type="evidence" value="ECO:0007669"/>
    <property type="project" value="UniProtKB-KW"/>
</dbReference>
<dbReference type="Proteomes" id="UP001140172">
    <property type="component" value="Unassembled WGS sequence"/>
</dbReference>
<sequence>MMRFSFRLLLQALVVLAVALVGIGNGQSLQALQKKANKDKDGLARLDINLFMKHVVSETKDYSVVVQLTALSPKYKCGPCKSIDASLRAVSRGWKNQANKNGRDIVFASLDVEDGEEMFQQMKIDNIPRVMIFPASKGPHAFANPSPREMSLSQRTSSALGMASKLSDLFGIEIKAQVPVDYAKYLMNAASAAAALYALYLVYKHINLRTLGRNVWAIASILFVLLMTSGFMWNRINSPPYMGQTRSGDVILFAPVNNQQYGVETQVVAVSYAVCAMCVVALVRHVPKIQNTDQRTFVTFMFVVALVMTFSYLNSVFRMKMPAYPFRMLLP</sequence>
<dbReference type="PANTHER" id="PTHR12692">
    <property type="entry name" value="DOLICHYL-DIPHOSPHOOLIGOSACCHARIDE--PROTEIN GLYCOSYLTRANSFERASE-RELATED"/>
    <property type="match status" value="1"/>
</dbReference>
<protein>
    <submittedName>
        <fullName evidence="11">Oligosaccharyl transferase subunit ost3/OST6</fullName>
    </submittedName>
</protein>
<accession>A0A9W8LI55</accession>
<keyword evidence="12" id="KW-1185">Reference proteome</keyword>
<dbReference type="Pfam" id="PF04756">
    <property type="entry name" value="OST3_OST6"/>
    <property type="match status" value="1"/>
</dbReference>
<gene>
    <name evidence="11" type="primary">OST3</name>
    <name evidence="11" type="ORF">GGI15_003628</name>
</gene>
<feature type="transmembrane region" description="Helical" evidence="9">
    <location>
        <begin position="215"/>
        <end position="233"/>
    </location>
</feature>
<comment type="caution">
    <text evidence="11">The sequence shown here is derived from an EMBL/GenBank/DDBJ whole genome shotgun (WGS) entry which is preliminary data.</text>
</comment>
<dbReference type="OrthoDB" id="67566at2759"/>
<dbReference type="InterPro" id="IPR021149">
    <property type="entry name" value="OligosaccharylTrfase_OST3/OST6"/>
</dbReference>
<keyword evidence="7 9" id="KW-1133">Transmembrane helix</keyword>
<feature type="transmembrane region" description="Helical" evidence="9">
    <location>
        <begin position="297"/>
        <end position="317"/>
    </location>
</feature>
<dbReference type="EMBL" id="JANBUM010000262">
    <property type="protein sequence ID" value="KAJ2780173.1"/>
    <property type="molecule type" value="Genomic_DNA"/>
</dbReference>
<evidence type="ECO:0000256" key="2">
    <source>
        <dbReference type="ARBA" id="ARBA00004477"/>
    </source>
</evidence>
<reference evidence="11" key="1">
    <citation type="submission" date="2022-07" db="EMBL/GenBank/DDBJ databases">
        <title>Phylogenomic reconstructions and comparative analyses of Kickxellomycotina fungi.</title>
        <authorList>
            <person name="Reynolds N.K."/>
            <person name="Stajich J.E."/>
            <person name="Barry K."/>
            <person name="Grigoriev I.V."/>
            <person name="Crous P."/>
            <person name="Smith M.E."/>
        </authorList>
    </citation>
    <scope>NUCLEOTIDE SEQUENCE</scope>
    <source>
        <strain evidence="11">BCRC 34489</strain>
    </source>
</reference>
<dbReference type="PANTHER" id="PTHR12692:SF0">
    <property type="entry name" value="GH11935P"/>
    <property type="match status" value="1"/>
</dbReference>
<evidence type="ECO:0000256" key="8">
    <source>
        <dbReference type="ARBA" id="ARBA00023136"/>
    </source>
</evidence>
<dbReference type="InterPro" id="IPR036249">
    <property type="entry name" value="Thioredoxin-like_sf"/>
</dbReference>
<name>A0A9W8LI55_9FUNG</name>
<keyword evidence="6" id="KW-0256">Endoplasmic reticulum</keyword>
<dbReference type="SUPFAM" id="SSF52833">
    <property type="entry name" value="Thioredoxin-like"/>
    <property type="match status" value="1"/>
</dbReference>
<evidence type="ECO:0000313" key="12">
    <source>
        <dbReference type="Proteomes" id="UP001140172"/>
    </source>
</evidence>
<dbReference type="AlphaFoldDB" id="A0A9W8LI55"/>
<keyword evidence="11" id="KW-0808">Transferase</keyword>
<comment type="function">
    <text evidence="1">Subunit of the oligosaccharyl transferase (OST) complex that catalyzes the initial transfer of a defined glycan (Glc(3)Man(9)GlcNAc(2) in eukaryotes) from the lipid carrier dolichol-pyrophosphate to an asparagine residue within an Asn-X-Ser/Thr consensus motif in nascent polypeptide chains, the first step in protein N-glycosylation. N-glycosylation occurs cotranslationally and the complex associates with the Sec61 complex at the channel-forming translocon complex that mediates protein translocation across the endoplasmic reticulum (ER). All subunits are required for a maximal enzyme activity.</text>
</comment>
<proteinExistence type="inferred from homology"/>
<evidence type="ECO:0000256" key="4">
    <source>
        <dbReference type="ARBA" id="ARBA00022692"/>
    </source>
</evidence>
<feature type="chain" id="PRO_5040912303" evidence="10">
    <location>
        <begin position="27"/>
        <end position="331"/>
    </location>
</feature>
<comment type="subcellular location">
    <subcellularLocation>
        <location evidence="2">Endoplasmic reticulum membrane</location>
        <topology evidence="2">Multi-pass membrane protein</topology>
    </subcellularLocation>
</comment>
<evidence type="ECO:0000256" key="6">
    <source>
        <dbReference type="ARBA" id="ARBA00022824"/>
    </source>
</evidence>
<evidence type="ECO:0000256" key="1">
    <source>
        <dbReference type="ARBA" id="ARBA00002791"/>
    </source>
</evidence>
<evidence type="ECO:0000256" key="10">
    <source>
        <dbReference type="SAM" id="SignalP"/>
    </source>
</evidence>